<keyword evidence="2 8" id="KW-0547">Nucleotide-binding</keyword>
<dbReference type="PRINTS" id="PR00328">
    <property type="entry name" value="SAR1GTPBP"/>
</dbReference>
<reference evidence="12" key="1">
    <citation type="submission" date="2025-08" db="UniProtKB">
        <authorList>
            <consortium name="RefSeq"/>
        </authorList>
    </citation>
    <scope>IDENTIFICATION</scope>
    <source>
        <tissue evidence="12">Sperm</tissue>
    </source>
</reference>
<evidence type="ECO:0000256" key="2">
    <source>
        <dbReference type="ARBA" id="ARBA00022741"/>
    </source>
</evidence>
<evidence type="ECO:0000256" key="10">
    <source>
        <dbReference type="RuleBase" id="RU003925"/>
    </source>
</evidence>
<feature type="binding site" evidence="9">
    <location>
        <position position="27"/>
    </location>
    <ligand>
        <name>Mg(2+)</name>
        <dbReference type="ChEBI" id="CHEBI:18420"/>
    </ligand>
</feature>
<gene>
    <name evidence="12" type="primary">LOC116943121</name>
</gene>
<dbReference type="KEGG" id="pmrn:116943121"/>
<dbReference type="AlphaFoldDB" id="A0AAJ7T731"/>
<comment type="function">
    <text evidence="4">GTPase that recruits MYO1E to MHC class II-containing vesicles via the effector protein ARL14EP and hence controls the movement of these vesicles along the actin cytoskeleton in dendritic cells.</text>
</comment>
<evidence type="ECO:0000256" key="3">
    <source>
        <dbReference type="ARBA" id="ARBA00023134"/>
    </source>
</evidence>
<keyword evidence="3 8" id="KW-0342">GTP-binding</keyword>
<evidence type="ECO:0000256" key="8">
    <source>
        <dbReference type="PIRSR" id="PIRSR606689-1"/>
    </source>
</evidence>
<dbReference type="RefSeq" id="XP_032811590.1">
    <property type="nucleotide sequence ID" value="XM_032955699.1"/>
</dbReference>
<keyword evidence="9" id="KW-0479">Metal-binding</keyword>
<evidence type="ECO:0000313" key="12">
    <source>
        <dbReference type="RefSeq" id="XP_032811590.1"/>
    </source>
</evidence>
<evidence type="ECO:0000256" key="7">
    <source>
        <dbReference type="ARBA" id="ARBA00077764"/>
    </source>
</evidence>
<dbReference type="NCBIfam" id="TIGR00231">
    <property type="entry name" value="small_GTP"/>
    <property type="match status" value="1"/>
</dbReference>
<dbReference type="InterPro" id="IPR024156">
    <property type="entry name" value="Small_GTPase_ARF"/>
</dbReference>
<dbReference type="FunFam" id="3.40.50.300:FF:000412">
    <property type="entry name" value="ADP-ribosylation factor 1"/>
    <property type="match status" value="1"/>
</dbReference>
<dbReference type="InterPro" id="IPR027417">
    <property type="entry name" value="P-loop_NTPase"/>
</dbReference>
<feature type="binding site" evidence="8">
    <location>
        <begin position="125"/>
        <end position="128"/>
    </location>
    <ligand>
        <name>GTP</name>
        <dbReference type="ChEBI" id="CHEBI:37565"/>
    </ligand>
</feature>
<evidence type="ECO:0000256" key="5">
    <source>
        <dbReference type="ARBA" id="ARBA00061881"/>
    </source>
</evidence>
<dbReference type="GO" id="GO:0030010">
    <property type="term" value="P:establishment of cell polarity"/>
    <property type="evidence" value="ECO:0007669"/>
    <property type="project" value="UniProtKB-ARBA"/>
</dbReference>
<dbReference type="InterPro" id="IPR005225">
    <property type="entry name" value="Small_GTP-bd"/>
</dbReference>
<name>A0AAJ7T731_PETMA</name>
<feature type="binding site" evidence="9">
    <location>
        <position position="47"/>
    </location>
    <ligand>
        <name>Mg(2+)</name>
        <dbReference type="ChEBI" id="CHEBI:18420"/>
    </ligand>
</feature>
<evidence type="ECO:0000256" key="6">
    <source>
        <dbReference type="ARBA" id="ARBA00072405"/>
    </source>
</evidence>
<dbReference type="GO" id="GO:0046872">
    <property type="term" value="F:metal ion binding"/>
    <property type="evidence" value="ECO:0007669"/>
    <property type="project" value="UniProtKB-KW"/>
</dbReference>
<feature type="binding site" evidence="8">
    <location>
        <position position="69"/>
    </location>
    <ligand>
        <name>GTP</name>
        <dbReference type="ChEBI" id="CHEBI:37565"/>
    </ligand>
</feature>
<evidence type="ECO:0000313" key="11">
    <source>
        <dbReference type="Proteomes" id="UP001318040"/>
    </source>
</evidence>
<dbReference type="Proteomes" id="UP001318040">
    <property type="component" value="Chromosome 17"/>
</dbReference>
<organism evidence="11 12">
    <name type="scientific">Petromyzon marinus</name>
    <name type="common">Sea lamprey</name>
    <dbReference type="NCBI Taxonomy" id="7757"/>
    <lineage>
        <taxon>Eukaryota</taxon>
        <taxon>Metazoa</taxon>
        <taxon>Chordata</taxon>
        <taxon>Craniata</taxon>
        <taxon>Vertebrata</taxon>
        <taxon>Cyclostomata</taxon>
        <taxon>Hyperoartia</taxon>
        <taxon>Petromyzontiformes</taxon>
        <taxon>Petromyzontidae</taxon>
        <taxon>Petromyzon</taxon>
    </lineage>
</organism>
<dbReference type="InterPro" id="IPR006689">
    <property type="entry name" value="Small_GTPase_ARF/SAR"/>
</dbReference>
<comment type="similarity">
    <text evidence="1 10">Belongs to the small GTPase superfamily. Arf family.</text>
</comment>
<proteinExistence type="inferred from homology"/>
<dbReference type="GO" id="GO:0003924">
    <property type="term" value="F:GTPase activity"/>
    <property type="evidence" value="ECO:0007669"/>
    <property type="project" value="InterPro"/>
</dbReference>
<dbReference type="PROSITE" id="PS51417">
    <property type="entry name" value="ARF"/>
    <property type="match status" value="1"/>
</dbReference>
<dbReference type="SUPFAM" id="SSF52540">
    <property type="entry name" value="P-loop containing nucleoside triphosphate hydrolases"/>
    <property type="match status" value="1"/>
</dbReference>
<keyword evidence="11" id="KW-1185">Reference proteome</keyword>
<dbReference type="SMART" id="SM00178">
    <property type="entry name" value="SAR"/>
    <property type="match status" value="1"/>
</dbReference>
<keyword evidence="9" id="KW-0460">Magnesium</keyword>
<evidence type="ECO:0000256" key="1">
    <source>
        <dbReference type="ARBA" id="ARBA00010290"/>
    </source>
</evidence>
<protein>
    <recommendedName>
        <fullName evidence="6">ADP-ribosylation factor-like protein 14</fullName>
    </recommendedName>
    <alternativeName>
        <fullName evidence="7">ADP-ribosylation factor 7</fullName>
    </alternativeName>
</protein>
<dbReference type="GO" id="GO:0005525">
    <property type="term" value="F:GTP binding"/>
    <property type="evidence" value="ECO:0007669"/>
    <property type="project" value="UniProtKB-KW"/>
</dbReference>
<sequence length="188" mass="20724">MGKVFSKAFGNKEIRILMLGLDNAGKTTILYKLKSGKGVATKSTVPTVGFNVETVSYKSASFSVWDVGGQHKIRSLWRHYYTGTQAIVFVVDCGDRDRVDEARQELSSLLSDSEMRGVSLLVLANKQDAPEAMRPAELQEALGLPRPGEGDSRRWLVQPSCAIMGHGLYEGLVWLADNYQPRPSNVYG</sequence>
<dbReference type="SMART" id="SM00177">
    <property type="entry name" value="ARF"/>
    <property type="match status" value="1"/>
</dbReference>
<feature type="binding site" evidence="8">
    <location>
        <begin position="20"/>
        <end position="27"/>
    </location>
    <ligand>
        <name>GTP</name>
        <dbReference type="ChEBI" id="CHEBI:37565"/>
    </ligand>
</feature>
<dbReference type="Gene3D" id="3.40.50.300">
    <property type="entry name" value="P-loop containing nucleotide triphosphate hydrolases"/>
    <property type="match status" value="1"/>
</dbReference>
<accession>A0AAJ7T731</accession>
<dbReference type="Pfam" id="PF00025">
    <property type="entry name" value="Arf"/>
    <property type="match status" value="1"/>
</dbReference>
<evidence type="ECO:0000256" key="9">
    <source>
        <dbReference type="PIRSR" id="PIRSR606689-2"/>
    </source>
</evidence>
<dbReference type="PANTHER" id="PTHR11711">
    <property type="entry name" value="ADP RIBOSYLATION FACTOR-RELATED"/>
    <property type="match status" value="1"/>
</dbReference>
<comment type="subunit">
    <text evidence="5">Interacts with ARL14EP.</text>
</comment>
<evidence type="ECO:0000256" key="4">
    <source>
        <dbReference type="ARBA" id="ARBA00054077"/>
    </source>
</evidence>